<evidence type="ECO:0000256" key="1">
    <source>
        <dbReference type="SAM" id="SignalP"/>
    </source>
</evidence>
<dbReference type="RefSeq" id="WP_322607344.1">
    <property type="nucleotide sequence ID" value="NZ_JARVCO010000002.1"/>
</dbReference>
<feature type="chain" id="PRO_5045372503" description="Fibronectin type-III domain-containing protein" evidence="1">
    <location>
        <begin position="23"/>
        <end position="938"/>
    </location>
</feature>
<accession>A0ABU5MTP9</accession>
<keyword evidence="1" id="KW-0732">Signal</keyword>
<dbReference type="SUPFAM" id="SSF49265">
    <property type="entry name" value="Fibronectin type III"/>
    <property type="match status" value="1"/>
</dbReference>
<dbReference type="EMBL" id="JARVCO010000002">
    <property type="protein sequence ID" value="MDZ8117543.1"/>
    <property type="molecule type" value="Genomic_DNA"/>
</dbReference>
<evidence type="ECO:0008006" key="4">
    <source>
        <dbReference type="Google" id="ProtNLM"/>
    </source>
</evidence>
<dbReference type="Gene3D" id="2.60.40.10">
    <property type="entry name" value="Immunoglobulins"/>
    <property type="match status" value="1"/>
</dbReference>
<reference evidence="2 3" key="1">
    <citation type="journal article" date="2024" name="Appl. Environ. Microbiol.">
        <title>Pontiella agarivorans sp. nov., a novel marine anaerobic bacterium capable of degrading macroalgal polysaccharides and fixing nitrogen.</title>
        <authorList>
            <person name="Liu N."/>
            <person name="Kivenson V."/>
            <person name="Peng X."/>
            <person name="Cui Z."/>
            <person name="Lankiewicz T.S."/>
            <person name="Gosselin K.M."/>
            <person name="English C.J."/>
            <person name="Blair E.M."/>
            <person name="O'Malley M.A."/>
            <person name="Valentine D.L."/>
        </authorList>
    </citation>
    <scope>NUCLEOTIDE SEQUENCE [LARGE SCALE GENOMIC DNA]</scope>
    <source>
        <strain evidence="2 3">NLcol2</strain>
    </source>
</reference>
<dbReference type="Proteomes" id="UP001290861">
    <property type="component" value="Unassembled WGS sequence"/>
</dbReference>
<protein>
    <recommendedName>
        <fullName evidence="4">Fibronectin type-III domain-containing protein</fullName>
    </recommendedName>
</protein>
<proteinExistence type="predicted"/>
<dbReference type="InterPro" id="IPR018247">
    <property type="entry name" value="EF_Hand_1_Ca_BS"/>
</dbReference>
<gene>
    <name evidence="2" type="ORF">P9H32_02810</name>
</gene>
<organism evidence="2 3">
    <name type="scientific">Pontiella agarivorans</name>
    <dbReference type="NCBI Taxonomy" id="3038953"/>
    <lineage>
        <taxon>Bacteria</taxon>
        <taxon>Pseudomonadati</taxon>
        <taxon>Kiritimatiellota</taxon>
        <taxon>Kiritimatiellia</taxon>
        <taxon>Kiritimatiellales</taxon>
        <taxon>Pontiellaceae</taxon>
        <taxon>Pontiella</taxon>
    </lineage>
</organism>
<dbReference type="InterPro" id="IPR036116">
    <property type="entry name" value="FN3_sf"/>
</dbReference>
<keyword evidence="3" id="KW-1185">Reference proteome</keyword>
<comment type="caution">
    <text evidence="2">The sequence shown here is derived from an EMBL/GenBank/DDBJ whole genome shotgun (WGS) entry which is preliminary data.</text>
</comment>
<evidence type="ECO:0000313" key="2">
    <source>
        <dbReference type="EMBL" id="MDZ8117543.1"/>
    </source>
</evidence>
<sequence length="938" mass="100125">MKKWSAFLIGAAVVGSALISSAQVVWQEDFESSTNGATSGNNQTLYNTVFQTANTAASVVTNAPPEFTLSTADGGTNCVLLSVGANNYTSVRSSATISGFSANAADSYKFSFDVYIPSAVSKAVGDVNPRLEASGTAGNGVTLDAMVETGPGQFHIEYTGSCGDIINGNPPADTIRPFIGIDQAGVAVENMMYMDNIHFEIIPYVPPVEVVSGSFIDTGFTATDGYSDGDLAGQTNWAQTVGSAPNAFSVINSGTTGEADTLTAGNHSTNTGNAVYWADATLNEAADAWEGYVDFKLTMTQDGSGTIYNQDVFAFGITSDTTNALNLTTNDAMALMTVKVRGDGRIVAMFADGNNDEDSTRLDALLPGTESGWDITTDFETDLIRYNWKIRKTTEFGTYQATASLSNLTAGVAHSNALSKATSVLKTKDTLFNSPLVHFTMGHYYKAQINSWDGLRELVNVELEAARVTHSTNNVSAPIAPGVIVAEGSDRTVTLFWEPILEVTGYDVLMAPEMNGEQFEIASGLTDPEFTDSPRFNGQTNWYTVRANFSTGSAYSDEVPGAAVASLAVIDMDGTRNDWTDSTSDTFYLSQAGSVTNGEFVYLDRTGATPMIANGETSGGVTYNGYTLYGLTQIPSTNGFRNFEIGNSSVGQRLVMGSGWDANSPQQLAYIEINDMDWGGTIPENIDATGDAASIYLSVRSYSDGVGAAYVYPAIRNGSQWYVGDEGINLKGIKTGFGDYTVSDVMSETWNELNPQPSVPMASEAVLADNSVLTNITAMGWFGNKIAYLSLSQFKVTVAGETPSTEYWMRQYGSVTNLTEDTDGDGLVNIKEYAFGGDPEATDSFPANFPDGNGLPTFTAGDYMGTNGFFVTHIELRDPNPGIDYSLESSGNLVVPGSWAADGVWVGEAEIDYYYKSVTHFISADDAAKFIDLKVNEL</sequence>
<name>A0ABU5MTP9_9BACT</name>
<feature type="signal peptide" evidence="1">
    <location>
        <begin position="1"/>
        <end position="22"/>
    </location>
</feature>
<evidence type="ECO:0000313" key="3">
    <source>
        <dbReference type="Proteomes" id="UP001290861"/>
    </source>
</evidence>
<dbReference type="InterPro" id="IPR013783">
    <property type="entry name" value="Ig-like_fold"/>
</dbReference>
<dbReference type="PROSITE" id="PS00018">
    <property type="entry name" value="EF_HAND_1"/>
    <property type="match status" value="1"/>
</dbReference>